<dbReference type="KEGG" id="mehf:MmiHf6_16290"/>
<reference evidence="1 2" key="1">
    <citation type="submission" date="2023-07" db="EMBL/GenBank/DDBJ databases">
        <title>Closed genoem sequence of Methanomicrococcus sp. Hf6.</title>
        <authorList>
            <person name="Poehlein A."/>
            <person name="Protasov E."/>
            <person name="Platt K."/>
            <person name="Reeh H."/>
            <person name="Daniel R."/>
            <person name="Brune A."/>
        </authorList>
    </citation>
    <scope>NUCLEOTIDE SEQUENCE [LARGE SCALE GENOMIC DNA]</scope>
    <source>
        <strain evidence="1 2">Hf6</strain>
    </source>
</reference>
<name>A0AA96V1R0_9EURY</name>
<keyword evidence="2" id="KW-1185">Reference proteome</keyword>
<sequence>MGYIVMKINQYSIIFFIFFILILFSVSISGCLKEDTSPVEIVPPEVIYPEYNLSELYKHSDLVISGVVISATEPMPILLEESENHTERRLFSLFSKEESDSESGPDFETETEPVYETLMKTGTHYSYVTVLIRDCFSGIQHSYFINVKIVGNSAEEAAYQWGDVVFFFLSKGDVYDTENEDPNYFENNNISDDSDYSDYYLIVTPRGENLFVEKIDYHDGIAIYSNRLNENATYSELIRNGNRIGAVSGVNQKPPNYLRIDPTKYGLNPLNKRIQGFYSDRENISFEFEYVNPQTSQSSIYDSNSLAVTEPAVEPVLYANEAAFSLIVDSDLAFYGTVVKEADSFSAYPTNDESISITGSEVIFRIDDLIKGNASGNVSVTVYSGHFDGSKLMIRKSVQEPISWDLKEGTQYLIYLEESYIYNGELEPMIGGLYPVITD</sequence>
<evidence type="ECO:0000313" key="2">
    <source>
        <dbReference type="Proteomes" id="UP001302978"/>
    </source>
</evidence>
<gene>
    <name evidence="1" type="ORF">MmiHf6_16290</name>
</gene>
<protein>
    <submittedName>
        <fullName evidence="1">Uncharacterized protein</fullName>
    </submittedName>
</protein>
<evidence type="ECO:0000313" key="1">
    <source>
        <dbReference type="EMBL" id="WNY24298.1"/>
    </source>
</evidence>
<dbReference type="PROSITE" id="PS51257">
    <property type="entry name" value="PROKAR_LIPOPROTEIN"/>
    <property type="match status" value="1"/>
</dbReference>
<accession>A0AA96V1R0</accession>
<dbReference type="AlphaFoldDB" id="A0AA96V1R0"/>
<organism evidence="1 2">
    <name type="scientific">Methanimicrococcus hongohii</name>
    <dbReference type="NCBI Taxonomy" id="3028295"/>
    <lineage>
        <taxon>Archaea</taxon>
        <taxon>Methanobacteriati</taxon>
        <taxon>Methanobacteriota</taxon>
        <taxon>Stenosarchaea group</taxon>
        <taxon>Methanomicrobia</taxon>
        <taxon>Methanosarcinales</taxon>
        <taxon>Methanosarcinaceae</taxon>
        <taxon>Methanimicrococcus</taxon>
    </lineage>
</organism>
<dbReference type="Proteomes" id="UP001302978">
    <property type="component" value="Chromosome"/>
</dbReference>
<proteinExistence type="predicted"/>
<dbReference type="EMBL" id="CP131059">
    <property type="protein sequence ID" value="WNY24298.1"/>
    <property type="molecule type" value="Genomic_DNA"/>
</dbReference>